<dbReference type="RefSeq" id="WP_224455127.1">
    <property type="nucleotide sequence ID" value="NZ_BAAAGG010000002.1"/>
</dbReference>
<reference evidence="1 2" key="1">
    <citation type="journal article" date="2019" name="Int. J. Syst. Evol. Microbiol.">
        <title>The Global Catalogue of Microorganisms (GCM) 10K type strain sequencing project: providing services to taxonomists for standard genome sequencing and annotation.</title>
        <authorList>
            <consortium name="The Broad Institute Genomics Platform"/>
            <consortium name="The Broad Institute Genome Sequencing Center for Infectious Disease"/>
            <person name="Wu L."/>
            <person name="Ma J."/>
        </authorList>
    </citation>
    <scope>NUCLEOTIDE SEQUENCE [LARGE SCALE GENOMIC DNA]</scope>
    <source>
        <strain evidence="1 2">JCM 16231</strain>
    </source>
</reference>
<name>A0ABN1K0T8_9FLAO</name>
<protein>
    <submittedName>
        <fullName evidence="1">GLPGLI family protein</fullName>
    </submittedName>
</protein>
<dbReference type="EMBL" id="BAAAGG010000002">
    <property type="protein sequence ID" value="GAA0751539.1"/>
    <property type="molecule type" value="Genomic_DNA"/>
</dbReference>
<dbReference type="NCBIfam" id="TIGR01200">
    <property type="entry name" value="GLPGLI"/>
    <property type="match status" value="1"/>
</dbReference>
<sequence>MFYKYFLLSLLVYNLSIAQQTYIYKASANIDYKSIKIGDVKELMRNVENELIKFKFKLIVNGNESFFEKSENLVNESKNIQVVSIAKAMSYANDNWFYDSEKSYLQLDTKFMNKAFSVKFDELPNWEIKNEKKTIGGYEVIKAVTTRKFIGSKGVKEKEIEAWFCPDISISHGPMGAVGLPGLVIQLRLQNTIYTLEQIKDETIKIEEPKSDEALSSEQFYLVIDRKVGNFRESINN</sequence>
<dbReference type="InterPro" id="IPR005901">
    <property type="entry name" value="GLPGLI"/>
</dbReference>
<keyword evidence="2" id="KW-1185">Reference proteome</keyword>
<comment type="caution">
    <text evidence="1">The sequence shown here is derived from an EMBL/GenBank/DDBJ whole genome shotgun (WGS) entry which is preliminary data.</text>
</comment>
<organism evidence="1 2">
    <name type="scientific">Psychroflexus lacisalsi</name>
    <dbReference type="NCBI Taxonomy" id="503928"/>
    <lineage>
        <taxon>Bacteria</taxon>
        <taxon>Pseudomonadati</taxon>
        <taxon>Bacteroidota</taxon>
        <taxon>Flavobacteriia</taxon>
        <taxon>Flavobacteriales</taxon>
        <taxon>Flavobacteriaceae</taxon>
        <taxon>Psychroflexus</taxon>
    </lineage>
</organism>
<evidence type="ECO:0000313" key="1">
    <source>
        <dbReference type="EMBL" id="GAA0751539.1"/>
    </source>
</evidence>
<dbReference type="Pfam" id="PF09697">
    <property type="entry name" value="Porph_ging"/>
    <property type="match status" value="1"/>
</dbReference>
<dbReference type="Proteomes" id="UP001500185">
    <property type="component" value="Unassembled WGS sequence"/>
</dbReference>
<accession>A0ABN1K0T8</accession>
<gene>
    <name evidence="1" type="ORF">GCM10009433_01670</name>
</gene>
<proteinExistence type="predicted"/>
<evidence type="ECO:0000313" key="2">
    <source>
        <dbReference type="Proteomes" id="UP001500185"/>
    </source>
</evidence>